<proteinExistence type="predicted"/>
<dbReference type="AlphaFoldDB" id="A0AAV1CWM6"/>
<sequence>MTQQKAKEGDKAVRIFAAQNVIMRRETGDKIKQQNQMIQQRVQVSCGEKVYMPVIIGMMNENIARKQQFWNSLFDHGSSSGEKKEVDEVSEKDIVPALDPDPGINE</sequence>
<feature type="compositionally biased region" description="Basic and acidic residues" evidence="1">
    <location>
        <begin position="81"/>
        <end position="94"/>
    </location>
</feature>
<gene>
    <name evidence="2" type="ORF">OLC1_LOCUS10018</name>
</gene>
<reference evidence="2" key="1">
    <citation type="submission" date="2023-03" db="EMBL/GenBank/DDBJ databases">
        <authorList>
            <person name="Julca I."/>
        </authorList>
    </citation>
    <scope>NUCLEOTIDE SEQUENCE</scope>
</reference>
<organism evidence="2 3">
    <name type="scientific">Oldenlandia corymbosa var. corymbosa</name>
    <dbReference type="NCBI Taxonomy" id="529605"/>
    <lineage>
        <taxon>Eukaryota</taxon>
        <taxon>Viridiplantae</taxon>
        <taxon>Streptophyta</taxon>
        <taxon>Embryophyta</taxon>
        <taxon>Tracheophyta</taxon>
        <taxon>Spermatophyta</taxon>
        <taxon>Magnoliopsida</taxon>
        <taxon>eudicotyledons</taxon>
        <taxon>Gunneridae</taxon>
        <taxon>Pentapetalae</taxon>
        <taxon>asterids</taxon>
        <taxon>lamiids</taxon>
        <taxon>Gentianales</taxon>
        <taxon>Rubiaceae</taxon>
        <taxon>Rubioideae</taxon>
        <taxon>Spermacoceae</taxon>
        <taxon>Hedyotis-Oldenlandia complex</taxon>
        <taxon>Oldenlandia</taxon>
    </lineage>
</organism>
<evidence type="ECO:0000313" key="2">
    <source>
        <dbReference type="EMBL" id="CAI9100114.1"/>
    </source>
</evidence>
<keyword evidence="3" id="KW-1185">Reference proteome</keyword>
<evidence type="ECO:0000256" key="1">
    <source>
        <dbReference type="SAM" id="MobiDB-lite"/>
    </source>
</evidence>
<accession>A0AAV1CWM6</accession>
<protein>
    <submittedName>
        <fullName evidence="2">OLC1v1037044C1</fullName>
    </submittedName>
</protein>
<feature type="region of interest" description="Disordered" evidence="1">
    <location>
        <begin position="75"/>
        <end position="106"/>
    </location>
</feature>
<evidence type="ECO:0000313" key="3">
    <source>
        <dbReference type="Proteomes" id="UP001161247"/>
    </source>
</evidence>
<dbReference type="EMBL" id="OX459120">
    <property type="protein sequence ID" value="CAI9100114.1"/>
    <property type="molecule type" value="Genomic_DNA"/>
</dbReference>
<dbReference type="Proteomes" id="UP001161247">
    <property type="component" value="Chromosome 3"/>
</dbReference>
<name>A0AAV1CWM6_OLDCO</name>